<dbReference type="EMBL" id="CDMZ01004449">
    <property type="protein sequence ID" value="CEM49771.1"/>
    <property type="molecule type" value="Genomic_DNA"/>
</dbReference>
<feature type="domain" description="Fungal lipase-type" evidence="1">
    <location>
        <begin position="2"/>
        <end position="120"/>
    </location>
</feature>
<organism evidence="2">
    <name type="scientific">Chromera velia CCMP2878</name>
    <dbReference type="NCBI Taxonomy" id="1169474"/>
    <lineage>
        <taxon>Eukaryota</taxon>
        <taxon>Sar</taxon>
        <taxon>Alveolata</taxon>
        <taxon>Colpodellida</taxon>
        <taxon>Chromeraceae</taxon>
        <taxon>Chromera</taxon>
    </lineage>
</organism>
<name>A0A0G4HYY8_9ALVE</name>
<reference evidence="2" key="1">
    <citation type="submission" date="2014-11" db="EMBL/GenBank/DDBJ databases">
        <authorList>
            <person name="Otto D Thomas"/>
            <person name="Naeem Raeece"/>
        </authorList>
    </citation>
    <scope>NUCLEOTIDE SEQUENCE</scope>
</reference>
<dbReference type="InterPro" id="IPR029058">
    <property type="entry name" value="AB_hydrolase_fold"/>
</dbReference>
<dbReference type="InterPro" id="IPR002921">
    <property type="entry name" value="Fungal_lipase-type"/>
</dbReference>
<protein>
    <recommendedName>
        <fullName evidence="1">Fungal lipase-type domain-containing protein</fullName>
    </recommendedName>
</protein>
<dbReference type="PANTHER" id="PTHR45856">
    <property type="entry name" value="ALPHA/BETA-HYDROLASES SUPERFAMILY PROTEIN"/>
    <property type="match status" value="1"/>
</dbReference>
<dbReference type="PhylomeDB" id="A0A0G4HYY8"/>
<dbReference type="GO" id="GO:0006629">
    <property type="term" value="P:lipid metabolic process"/>
    <property type="evidence" value="ECO:0007669"/>
    <property type="project" value="InterPro"/>
</dbReference>
<accession>A0A0G4HYY8</accession>
<dbReference type="Gene3D" id="3.40.50.1820">
    <property type="entry name" value="alpha/beta hydrolase"/>
    <property type="match status" value="1"/>
</dbReference>
<dbReference type="SUPFAM" id="SSF53474">
    <property type="entry name" value="alpha/beta-Hydrolases"/>
    <property type="match status" value="1"/>
</dbReference>
<evidence type="ECO:0000259" key="1">
    <source>
        <dbReference type="Pfam" id="PF01764"/>
    </source>
</evidence>
<dbReference type="VEuPathDB" id="CryptoDB:Cvel_33770"/>
<dbReference type="AlphaFoldDB" id="A0A0G4HYY8"/>
<gene>
    <name evidence="2" type="ORF">Cvel_33770</name>
</gene>
<evidence type="ECO:0000313" key="2">
    <source>
        <dbReference type="EMBL" id="CEM49771.1"/>
    </source>
</evidence>
<dbReference type="CDD" id="cd00519">
    <property type="entry name" value="Lipase_3"/>
    <property type="match status" value="1"/>
</dbReference>
<proteinExistence type="predicted"/>
<dbReference type="InterPro" id="IPR051218">
    <property type="entry name" value="Sec_MonoDiacylglyc_Lipase"/>
</dbReference>
<sequence>MYAHSGFVDALNAKESQTQEPLRVLLTDRVKELCKNRNKTVSVTGHSLGGALATHFAVYVRGIGATCTPLHPRPSFSTVVYTFGSPRVSKDSSAAMYDAELKDKTFCIVHQDDIVTQVPLYCWGYRHVGNRVHIQDDGAISSDPAFSERLLSLAKRITENLVAWTRVLIMLACGGVGDHFLRVSSLNSTAPVPKFFIQFLNTDGYIGALAQACQLPAWLERRGGSLAISKV</sequence>
<dbReference type="Pfam" id="PF01764">
    <property type="entry name" value="Lipase_3"/>
    <property type="match status" value="1"/>
</dbReference>
<dbReference type="PANTHER" id="PTHR45856:SF24">
    <property type="entry name" value="FUNGAL LIPASE-LIKE DOMAIN-CONTAINING PROTEIN"/>
    <property type="match status" value="1"/>
</dbReference>